<feature type="compositionally biased region" description="Polar residues" evidence="1">
    <location>
        <begin position="743"/>
        <end position="761"/>
    </location>
</feature>
<dbReference type="AlphaFoldDB" id="A0A6A6PWB0"/>
<feature type="region of interest" description="Disordered" evidence="1">
    <location>
        <begin position="173"/>
        <end position="203"/>
    </location>
</feature>
<feature type="region of interest" description="Disordered" evidence="1">
    <location>
        <begin position="675"/>
        <end position="701"/>
    </location>
</feature>
<feature type="compositionally biased region" description="Polar residues" evidence="1">
    <location>
        <begin position="684"/>
        <end position="694"/>
    </location>
</feature>
<keyword evidence="4" id="KW-1185">Reference proteome</keyword>
<dbReference type="InterPro" id="IPR013948">
    <property type="entry name" value="DNA_replication_reg_Sld3_C"/>
</dbReference>
<gene>
    <name evidence="3" type="ORF">BDY17DRAFT_128722</name>
</gene>
<feature type="compositionally biased region" description="Basic residues" evidence="1">
    <location>
        <begin position="419"/>
        <end position="428"/>
    </location>
</feature>
<dbReference type="PANTHER" id="PTHR28067">
    <property type="entry name" value="DNA REPLICATION REGULATOR SLD3"/>
    <property type="match status" value="1"/>
</dbReference>
<reference evidence="3" key="1">
    <citation type="journal article" date="2020" name="Stud. Mycol.">
        <title>101 Dothideomycetes genomes: a test case for predicting lifestyles and emergence of pathogens.</title>
        <authorList>
            <person name="Haridas S."/>
            <person name="Albert R."/>
            <person name="Binder M."/>
            <person name="Bloem J."/>
            <person name="Labutti K."/>
            <person name="Salamov A."/>
            <person name="Andreopoulos B."/>
            <person name="Baker S."/>
            <person name="Barry K."/>
            <person name="Bills G."/>
            <person name="Bluhm B."/>
            <person name="Cannon C."/>
            <person name="Castanera R."/>
            <person name="Culley D."/>
            <person name="Daum C."/>
            <person name="Ezra D."/>
            <person name="Gonzalez J."/>
            <person name="Henrissat B."/>
            <person name="Kuo A."/>
            <person name="Liang C."/>
            <person name="Lipzen A."/>
            <person name="Lutzoni F."/>
            <person name="Magnuson J."/>
            <person name="Mondo S."/>
            <person name="Nolan M."/>
            <person name="Ohm R."/>
            <person name="Pangilinan J."/>
            <person name="Park H.-J."/>
            <person name="Ramirez L."/>
            <person name="Alfaro M."/>
            <person name="Sun H."/>
            <person name="Tritt A."/>
            <person name="Yoshinaga Y."/>
            <person name="Zwiers L.-H."/>
            <person name="Turgeon B."/>
            <person name="Goodwin S."/>
            <person name="Spatafora J."/>
            <person name="Crous P."/>
            <person name="Grigoriev I."/>
        </authorList>
    </citation>
    <scope>NUCLEOTIDE SEQUENCE</scope>
    <source>
        <strain evidence="3">CBS 113389</strain>
    </source>
</reference>
<feature type="compositionally biased region" description="Polar residues" evidence="1">
    <location>
        <begin position="298"/>
        <end position="308"/>
    </location>
</feature>
<dbReference type="OrthoDB" id="5395343at2759"/>
<evidence type="ECO:0000256" key="1">
    <source>
        <dbReference type="SAM" id="MobiDB-lite"/>
    </source>
</evidence>
<dbReference type="Proteomes" id="UP000799767">
    <property type="component" value="Unassembled WGS sequence"/>
</dbReference>
<dbReference type="EMBL" id="MU001634">
    <property type="protein sequence ID" value="KAF2484458.1"/>
    <property type="molecule type" value="Genomic_DNA"/>
</dbReference>
<evidence type="ECO:0000313" key="3">
    <source>
        <dbReference type="EMBL" id="KAF2484458.1"/>
    </source>
</evidence>
<feature type="region of interest" description="Disordered" evidence="1">
    <location>
        <begin position="738"/>
        <end position="771"/>
    </location>
</feature>
<evidence type="ECO:0000259" key="2">
    <source>
        <dbReference type="Pfam" id="PF08639"/>
    </source>
</evidence>
<feature type="compositionally biased region" description="Basic and acidic residues" evidence="1">
    <location>
        <begin position="192"/>
        <end position="203"/>
    </location>
</feature>
<sequence length="840" mass="92988">MPALPAISITRKRPRDEDDGKIKAYTFTVHDPRAPLRPSESFRSICLLSRASLPLAYLDQASPPSRFFSAHISPLEKANAEDDALPSVLVASSEVEKRLYAIEQVVPQRFALCRLATWVTESMLLEQSNVEFQTRPLHPMKRRAIECPPNAWWGHASVELPGAVAAVMGQGYQRSEPPKLHTNRQKKTTSADSRRRLVQESDVSTRIDAQPPDFANITDTNHQPQDALQELTKHYLEALYLSRTSLAYFAKGPLSRARAAWSGAGKETDLPGLAAFLRASILTSSVMDKKFRDHIPNSIKTLPLSNDQPPERGSDKAKKKRRKWVAKRDKSGFFVDEQDMVGRWWRLHDDVDDCSSSESFDALLRQRLIRLRTRETFLQIILTLEVLALEAALPACTGEGQTLQFSDSRHADPGLPRTPSKRLTSKKAHNLPTQLEALLDKLCIWHSLESQSPAKAVNPDTSVNSEEPNDELRNFCIEVVIPFYSSRVPNYSATVNKKFGGPGAPTPVKENPSKSHKPGSAVARQPRPKPARTSPERSSTDPSIRTLQPGRARLPSLPRSAVASESVPLIKRESSDVSLDCIPSLRPPSTHIRRPRAVPHLEQFSKREVDLTAISTANEAKMRKKKDVEARLRDAVEMLKKPNRALAVREDERRIDKSFADATLKTKAKAKQFSAATKPDGASSLASQVSNTPSYVGVRATPRKPHRTMMEREGEFAGDSYMASSSPRLAPQRTFDIPGSTPAVPQTSHRNRPSSHVQETPSRGFAKFMPPGLARPPGSLAVFQTPSKPKSTTTVDRLLATPLAMASPNVVLRTGVADQTGPESIYNALGWDEFQGDALD</sequence>
<proteinExistence type="predicted"/>
<feature type="region of interest" description="Disordered" evidence="1">
    <location>
        <begin position="499"/>
        <end position="567"/>
    </location>
</feature>
<accession>A0A6A6PWB0</accession>
<evidence type="ECO:0000313" key="4">
    <source>
        <dbReference type="Proteomes" id="UP000799767"/>
    </source>
</evidence>
<dbReference type="GeneID" id="54470392"/>
<dbReference type="Pfam" id="PF08639">
    <property type="entry name" value="Sld3_STD"/>
    <property type="match status" value="1"/>
</dbReference>
<feature type="domain" description="DNA replication regulator Sld3 C-terminal" evidence="2">
    <location>
        <begin position="226"/>
        <end position="763"/>
    </location>
</feature>
<dbReference type="InterPro" id="IPR042511">
    <property type="entry name" value="Sld3"/>
</dbReference>
<dbReference type="GO" id="GO:0031261">
    <property type="term" value="C:DNA replication preinitiation complex"/>
    <property type="evidence" value="ECO:0007669"/>
    <property type="project" value="TreeGrafter"/>
</dbReference>
<feature type="region of interest" description="Disordered" evidence="1">
    <location>
        <begin position="403"/>
        <end position="428"/>
    </location>
</feature>
<name>A0A6A6PWB0_9PEZI</name>
<dbReference type="PANTHER" id="PTHR28067:SF1">
    <property type="entry name" value="DNA REPLICATION REGULATOR SLD3"/>
    <property type="match status" value="1"/>
</dbReference>
<organism evidence="3 4">
    <name type="scientific">Neohortaea acidophila</name>
    <dbReference type="NCBI Taxonomy" id="245834"/>
    <lineage>
        <taxon>Eukaryota</taxon>
        <taxon>Fungi</taxon>
        <taxon>Dikarya</taxon>
        <taxon>Ascomycota</taxon>
        <taxon>Pezizomycotina</taxon>
        <taxon>Dothideomycetes</taxon>
        <taxon>Dothideomycetidae</taxon>
        <taxon>Mycosphaerellales</taxon>
        <taxon>Teratosphaeriaceae</taxon>
        <taxon>Neohortaea</taxon>
    </lineage>
</organism>
<feature type="region of interest" description="Disordered" evidence="1">
    <location>
        <begin position="298"/>
        <end position="322"/>
    </location>
</feature>
<dbReference type="Gene3D" id="1.20.58.2130">
    <property type="match status" value="1"/>
</dbReference>
<dbReference type="GO" id="GO:0006270">
    <property type="term" value="P:DNA replication initiation"/>
    <property type="evidence" value="ECO:0007669"/>
    <property type="project" value="InterPro"/>
</dbReference>
<dbReference type="RefSeq" id="XP_033591027.1">
    <property type="nucleotide sequence ID" value="XM_033729390.1"/>
</dbReference>
<protein>
    <submittedName>
        <fullName evidence="3">DNA replication regulator SLD3-domain-containing protein</fullName>
    </submittedName>
</protein>